<proteinExistence type="predicted"/>
<dbReference type="RefSeq" id="WP_394608707.1">
    <property type="nucleotide sequence ID" value="NZ_JBIHSN010000003.1"/>
</dbReference>
<evidence type="ECO:0000313" key="1">
    <source>
        <dbReference type="EMBL" id="MFH0267198.1"/>
    </source>
</evidence>
<dbReference type="EMBL" id="JBIHSN010000003">
    <property type="protein sequence ID" value="MFH0267198.1"/>
    <property type="molecule type" value="Genomic_DNA"/>
</dbReference>
<accession>A0ABW7J1A5</accession>
<gene>
    <name evidence="1" type="ORF">ACGRQ9_17270</name>
</gene>
<name>A0ABW7J1A5_9VIBR</name>
<evidence type="ECO:0000313" key="2">
    <source>
        <dbReference type="Proteomes" id="UP001607151"/>
    </source>
</evidence>
<organism evidence="1 2">
    <name type="scientific">Vibrio rumoiensis</name>
    <dbReference type="NCBI Taxonomy" id="76258"/>
    <lineage>
        <taxon>Bacteria</taxon>
        <taxon>Pseudomonadati</taxon>
        <taxon>Pseudomonadota</taxon>
        <taxon>Gammaproteobacteria</taxon>
        <taxon>Vibrionales</taxon>
        <taxon>Vibrionaceae</taxon>
        <taxon>Vibrio</taxon>
    </lineage>
</organism>
<dbReference type="Proteomes" id="UP001607151">
    <property type="component" value="Unassembled WGS sequence"/>
</dbReference>
<sequence length="86" mass="9703">MNTLTLNELTGVTTSLAMFHNNFDELQSAVNHLPATDPVHAQFKAFSQVMQSLNENLEVQVTTEIAQLVQQANSTWQQINHRLTDH</sequence>
<comment type="caution">
    <text evidence="1">The sequence shown here is derived from an EMBL/GenBank/DDBJ whole genome shotgun (WGS) entry which is preliminary data.</text>
</comment>
<keyword evidence="2" id="KW-1185">Reference proteome</keyword>
<reference evidence="1 2" key="1">
    <citation type="submission" date="2024-10" db="EMBL/GenBank/DDBJ databases">
        <authorList>
            <person name="Yibar A."/>
            <person name="Saticioglu I.B."/>
            <person name="Duman M."/>
            <person name="Ajmi N."/>
            <person name="Gurler F."/>
            <person name="Ay H."/>
            <person name="Onuk E."/>
            <person name="Guler S."/>
            <person name="Romalde J.L."/>
        </authorList>
    </citation>
    <scope>NUCLEOTIDE SEQUENCE [LARGE SCALE GENOMIC DNA]</scope>
    <source>
        <strain evidence="1 2">14-MA-B</strain>
    </source>
</reference>
<protein>
    <submittedName>
        <fullName evidence="1">Uncharacterized protein</fullName>
    </submittedName>
</protein>